<dbReference type="AlphaFoldDB" id="E0RR20"/>
<gene>
    <name evidence="2" type="ordered locus">STHERM_c06390</name>
</gene>
<proteinExistence type="predicted"/>
<reference key="1">
    <citation type="submission" date="2009-08" db="EMBL/GenBank/DDBJ databases">
        <title>The genome sequence of Spirochaeta thermophila DSM6192.</title>
        <authorList>
            <person name="Angelov A."/>
            <person name="Mientus M."/>
            <person name="Wittenberg S."/>
            <person name="Lehmann R."/>
            <person name="Liesegang H."/>
            <person name="Daniel R."/>
            <person name="Liebl W."/>
        </authorList>
    </citation>
    <scope>NUCLEOTIDE SEQUENCE</scope>
    <source>
        <strain>DSM 6192</strain>
    </source>
</reference>
<keyword evidence="1" id="KW-0472">Membrane</keyword>
<feature type="transmembrane region" description="Helical" evidence="1">
    <location>
        <begin position="6"/>
        <end position="21"/>
    </location>
</feature>
<dbReference type="EMBL" id="CP001698">
    <property type="protein sequence ID" value="ADN01598.1"/>
    <property type="molecule type" value="Genomic_DNA"/>
</dbReference>
<keyword evidence="1" id="KW-0812">Transmembrane</keyword>
<evidence type="ECO:0000256" key="1">
    <source>
        <dbReference type="SAM" id="Phobius"/>
    </source>
</evidence>
<name>E0RR20_WINT6</name>
<dbReference type="PaxDb" id="665571-STHERM_c06390"/>
<dbReference type="KEGG" id="sta:STHERM_c06390"/>
<evidence type="ECO:0000313" key="2">
    <source>
        <dbReference type="EMBL" id="ADN01598.1"/>
    </source>
</evidence>
<organism evidence="2 3">
    <name type="scientific">Winmispira thermophila (strain ATCC 49972 / DSM 6192 / RI 19.B1)</name>
    <name type="common">Spirochaeta thermophila</name>
    <dbReference type="NCBI Taxonomy" id="665571"/>
    <lineage>
        <taxon>Bacteria</taxon>
        <taxon>Pseudomonadati</taxon>
        <taxon>Spirochaetota</taxon>
        <taxon>Spirochaetia</taxon>
        <taxon>Winmispirales</taxon>
        <taxon>Winmispiraceae</taxon>
        <taxon>Winmispira</taxon>
    </lineage>
</organism>
<dbReference type="Proteomes" id="UP000001296">
    <property type="component" value="Chromosome"/>
</dbReference>
<reference evidence="2 3" key="2">
    <citation type="journal article" date="2010" name="J. Bacteriol.">
        <title>Genome sequence of the polysaccharide-degrading, thermophilic anaerobe Spirochaeta thermophila DSM 6192.</title>
        <authorList>
            <person name="Angelov A."/>
            <person name="Liebl S."/>
            <person name="Ballschmiter M."/>
            <person name="Bomeke M."/>
            <person name="Lehmann R."/>
            <person name="Liesegang H."/>
            <person name="Daniel R."/>
            <person name="Liebl W."/>
        </authorList>
    </citation>
    <scope>NUCLEOTIDE SEQUENCE [LARGE SCALE GENOMIC DNA]</scope>
    <source>
        <strain evidence="3">ATCC 49972 / DSM 6192 / RI 19.B1</strain>
    </source>
</reference>
<protein>
    <submittedName>
        <fullName evidence="2">Uncharacterized protein</fullName>
    </submittedName>
</protein>
<dbReference type="eggNOG" id="ENOG5033337">
    <property type="taxonomic scope" value="Bacteria"/>
</dbReference>
<keyword evidence="1" id="KW-1133">Transmembrane helix</keyword>
<sequence>MNYFIPILVLGITATVAYFWGRRKNRWMSGFIAQETEEVLTPEDTHYVNIGGTIGYHFTYRLGPPFTEAKGTFTLLPRQSILYLPFSLLLGHRDRYFLTLFTDRPLLGEGHLVHEPYYRKLLRTIPNRAALTEEHITCGGKPYVLLYDRKKAADRLKELASRLPDVEGLHHFCVYADNRNFYLFMEPARGRIQRLLSALLPHLSSFFA</sequence>
<evidence type="ECO:0000313" key="3">
    <source>
        <dbReference type="Proteomes" id="UP000001296"/>
    </source>
</evidence>
<accession>E0RR20</accession>
<dbReference type="HOGENOM" id="CLU_1269992_0_0_12"/>
<dbReference type="RefSeq" id="WP_013313439.1">
    <property type="nucleotide sequence ID" value="NC_014484.1"/>
</dbReference>